<reference evidence="1" key="1">
    <citation type="journal article" date="2011" name="Genome Biol.">
        <title>The draft genome of the carcinogenic human liver fluke Clonorchis sinensis.</title>
        <authorList>
            <person name="Wang X."/>
            <person name="Chen W."/>
            <person name="Huang Y."/>
            <person name="Sun J."/>
            <person name="Men J."/>
            <person name="Liu H."/>
            <person name="Luo F."/>
            <person name="Guo L."/>
            <person name="Lv X."/>
            <person name="Deng C."/>
            <person name="Zhou C."/>
            <person name="Fan Y."/>
            <person name="Li X."/>
            <person name="Huang L."/>
            <person name="Hu Y."/>
            <person name="Liang C."/>
            <person name="Hu X."/>
            <person name="Xu J."/>
            <person name="Yu X."/>
        </authorList>
    </citation>
    <scope>NUCLEOTIDE SEQUENCE [LARGE SCALE GENOMIC DNA]</scope>
    <source>
        <strain evidence="1">Henan</strain>
    </source>
</reference>
<accession>G7Y907</accession>
<gene>
    <name evidence="1" type="ORF">CLF_103073</name>
</gene>
<sequence length="243" mass="27043">MKCVLMTFLLLVAGFAFLAVVFVALRTYPPDSISVKEELLKAIDSFTTDASPACKLLHLYEGSVHAVSNLAFNQTALVNAGVGDRNESFYERIRNAVETYSGPRQETQFQFPVIVRVPTNYTADAPTRIKTGEGVESLRLRHTCGKVQHTRHLPGFISKSDYEYSMVNAETYAYVQRDSGHFTQKKDMSDPGECNSQVRRTQCGSFLSVHGSSSKHRKTSYNVGGSIHLCGPVRYKFTLIVSI</sequence>
<evidence type="ECO:0000313" key="1">
    <source>
        <dbReference type="EMBL" id="GAA49442.1"/>
    </source>
</evidence>
<proteinExistence type="predicted"/>
<keyword evidence="2" id="KW-1185">Reference proteome</keyword>
<evidence type="ECO:0000313" key="2">
    <source>
        <dbReference type="Proteomes" id="UP000008909"/>
    </source>
</evidence>
<dbReference type="Proteomes" id="UP000008909">
    <property type="component" value="Unassembled WGS sequence"/>
</dbReference>
<organism evidence="1 2">
    <name type="scientific">Clonorchis sinensis</name>
    <name type="common">Chinese liver fluke</name>
    <dbReference type="NCBI Taxonomy" id="79923"/>
    <lineage>
        <taxon>Eukaryota</taxon>
        <taxon>Metazoa</taxon>
        <taxon>Spiralia</taxon>
        <taxon>Lophotrochozoa</taxon>
        <taxon>Platyhelminthes</taxon>
        <taxon>Trematoda</taxon>
        <taxon>Digenea</taxon>
        <taxon>Opisthorchiida</taxon>
        <taxon>Opisthorchiata</taxon>
        <taxon>Opisthorchiidae</taxon>
        <taxon>Clonorchis</taxon>
    </lineage>
</organism>
<reference key="2">
    <citation type="submission" date="2011-10" db="EMBL/GenBank/DDBJ databases">
        <title>The genome and transcriptome sequence of Clonorchis sinensis provide insights into the carcinogenic liver fluke.</title>
        <authorList>
            <person name="Wang X."/>
            <person name="Huang Y."/>
            <person name="Chen W."/>
            <person name="Liu H."/>
            <person name="Guo L."/>
            <person name="Chen Y."/>
            <person name="Luo F."/>
            <person name="Zhou W."/>
            <person name="Sun J."/>
            <person name="Mao Q."/>
            <person name="Liang P."/>
            <person name="Zhou C."/>
            <person name="Tian Y."/>
            <person name="Men J."/>
            <person name="Lv X."/>
            <person name="Huang L."/>
            <person name="Zhou J."/>
            <person name="Hu Y."/>
            <person name="Li R."/>
            <person name="Zhang F."/>
            <person name="Lei H."/>
            <person name="Li X."/>
            <person name="Hu X."/>
            <person name="Liang C."/>
            <person name="Xu J."/>
            <person name="Wu Z."/>
            <person name="Yu X."/>
        </authorList>
    </citation>
    <scope>NUCLEOTIDE SEQUENCE</scope>
    <source>
        <strain>Henan</strain>
    </source>
</reference>
<dbReference type="AlphaFoldDB" id="G7Y907"/>
<name>G7Y907_CLOSI</name>
<protein>
    <submittedName>
        <fullName evidence="1">Uncharacterized protein</fullName>
    </submittedName>
</protein>
<feature type="non-terminal residue" evidence="1">
    <location>
        <position position="243"/>
    </location>
</feature>
<dbReference type="EMBL" id="DF142960">
    <property type="protein sequence ID" value="GAA49442.1"/>
    <property type="molecule type" value="Genomic_DNA"/>
</dbReference>